<gene>
    <name evidence="1" type="ORF">SDC9_90554</name>
</gene>
<reference evidence="1" key="1">
    <citation type="submission" date="2019-08" db="EMBL/GenBank/DDBJ databases">
        <authorList>
            <person name="Kucharzyk K."/>
            <person name="Murdoch R.W."/>
            <person name="Higgins S."/>
            <person name="Loffler F."/>
        </authorList>
    </citation>
    <scope>NUCLEOTIDE SEQUENCE</scope>
</reference>
<dbReference type="EMBL" id="VSSQ01010268">
    <property type="protein sequence ID" value="MPM43877.1"/>
    <property type="molecule type" value="Genomic_DNA"/>
</dbReference>
<sequence>MREQACGGDAFVDHMCIDRHLRDRLALRASPLAADVTLDGKDAGFVVELLCDVFADALQLASTVAGSGVGIMVNDLARKLCRQRLAFGLRLRCRCRIWWLQLRDLFTDSRQIGLDLIVEQAALLGVVVLGLGRKLHALEQRVLVREFGPHRLAVLAVAISSRA</sequence>
<dbReference type="AlphaFoldDB" id="A0A644ZSZ7"/>
<proteinExistence type="predicted"/>
<name>A0A644ZSZ7_9ZZZZ</name>
<organism evidence="1">
    <name type="scientific">bioreactor metagenome</name>
    <dbReference type="NCBI Taxonomy" id="1076179"/>
    <lineage>
        <taxon>unclassified sequences</taxon>
        <taxon>metagenomes</taxon>
        <taxon>ecological metagenomes</taxon>
    </lineage>
</organism>
<evidence type="ECO:0000313" key="1">
    <source>
        <dbReference type="EMBL" id="MPM43877.1"/>
    </source>
</evidence>
<accession>A0A644ZSZ7</accession>
<comment type="caution">
    <text evidence="1">The sequence shown here is derived from an EMBL/GenBank/DDBJ whole genome shotgun (WGS) entry which is preliminary data.</text>
</comment>
<protein>
    <submittedName>
        <fullName evidence="1">Uncharacterized protein</fullName>
    </submittedName>
</protein>